<protein>
    <submittedName>
        <fullName evidence="2">Putative DNA-binding domain-containing protein</fullName>
    </submittedName>
</protein>
<organism evidence="2 3">
    <name type="scientific">Rugamonas fusca</name>
    <dbReference type="NCBI Taxonomy" id="2758568"/>
    <lineage>
        <taxon>Bacteria</taxon>
        <taxon>Pseudomonadati</taxon>
        <taxon>Pseudomonadota</taxon>
        <taxon>Betaproteobacteria</taxon>
        <taxon>Burkholderiales</taxon>
        <taxon>Oxalobacteraceae</taxon>
        <taxon>Telluria group</taxon>
        <taxon>Rugamonas</taxon>
    </lineage>
</organism>
<name>A0A7W2I5E9_9BURK</name>
<dbReference type="Pfam" id="PF09836">
    <property type="entry name" value="DUF2063"/>
    <property type="match status" value="1"/>
</dbReference>
<sequence>MSNLDEFFDALRDPEKGAPSDLVTWNGSDPGARFAVHRNNIAVSLVDALADTFPVCLALVGQQFFRPMAHAFVRNHPPKSPVLAWYGDAFPDFVSHFLAAASVPYLADVARLEWAWVRAYHAADDDTLDARAPGALLENPDLLPGLRMRFHPSVQVVSSQYAIVSIWGAHQGWRNLDAVNPYLPEAALVARPGIEVTCIPISAAQATLFQALQSGAPLGPAIETTLEQYAELDLPRALGILFSHTIISSVTTIQRKEP</sequence>
<dbReference type="RefSeq" id="WP_182213540.1">
    <property type="nucleotide sequence ID" value="NZ_JACEZS010000001.1"/>
</dbReference>
<proteinExistence type="predicted"/>
<evidence type="ECO:0000313" key="2">
    <source>
        <dbReference type="EMBL" id="MBA5604205.1"/>
    </source>
</evidence>
<dbReference type="InterPro" id="IPR018640">
    <property type="entry name" value="DUF2063"/>
</dbReference>
<evidence type="ECO:0000259" key="1">
    <source>
        <dbReference type="Pfam" id="PF09836"/>
    </source>
</evidence>
<gene>
    <name evidence="2" type="ORF">H3H36_02355</name>
</gene>
<comment type="caution">
    <text evidence="2">The sequence shown here is derived from an EMBL/GenBank/DDBJ whole genome shotgun (WGS) entry which is preliminary data.</text>
</comment>
<reference evidence="2 3" key="1">
    <citation type="submission" date="2020-07" db="EMBL/GenBank/DDBJ databases">
        <title>Novel species isolated from subtropical streams in China.</title>
        <authorList>
            <person name="Lu H."/>
        </authorList>
    </citation>
    <scope>NUCLEOTIDE SEQUENCE [LARGE SCALE GENOMIC DNA]</scope>
    <source>
        <strain evidence="2 3">FT3S</strain>
    </source>
</reference>
<keyword evidence="3" id="KW-1185">Reference proteome</keyword>
<keyword evidence="2" id="KW-0238">DNA-binding</keyword>
<dbReference type="InterPro" id="IPR044922">
    <property type="entry name" value="DUF2063_N_sf"/>
</dbReference>
<dbReference type="EMBL" id="JACEZS010000001">
    <property type="protein sequence ID" value="MBA5604205.1"/>
    <property type="molecule type" value="Genomic_DNA"/>
</dbReference>
<feature type="domain" description="Putative DNA-binding" evidence="1">
    <location>
        <begin position="6"/>
        <end position="94"/>
    </location>
</feature>
<dbReference type="AlphaFoldDB" id="A0A7W2I5E9"/>
<dbReference type="GO" id="GO:0003677">
    <property type="term" value="F:DNA binding"/>
    <property type="evidence" value="ECO:0007669"/>
    <property type="project" value="UniProtKB-KW"/>
</dbReference>
<dbReference type="Gene3D" id="1.10.150.690">
    <property type="entry name" value="DUF2063"/>
    <property type="match status" value="1"/>
</dbReference>
<dbReference type="Proteomes" id="UP000566711">
    <property type="component" value="Unassembled WGS sequence"/>
</dbReference>
<accession>A0A7W2I5E9</accession>
<evidence type="ECO:0000313" key="3">
    <source>
        <dbReference type="Proteomes" id="UP000566711"/>
    </source>
</evidence>